<reference evidence="1" key="2">
    <citation type="submission" date="2025-09" db="UniProtKB">
        <authorList>
            <consortium name="EnsemblPlants"/>
        </authorList>
    </citation>
    <scope>IDENTIFICATION</scope>
</reference>
<evidence type="ECO:0000313" key="2">
    <source>
        <dbReference type="Proteomes" id="UP001732700"/>
    </source>
</evidence>
<proteinExistence type="predicted"/>
<dbReference type="EnsemblPlants" id="AVESA.00010b.r2.5DG0992550.1">
    <property type="protein sequence ID" value="AVESA.00010b.r2.5DG0992550.1.CDS"/>
    <property type="gene ID" value="AVESA.00010b.r2.5DG0992550"/>
</dbReference>
<dbReference type="Proteomes" id="UP001732700">
    <property type="component" value="Chromosome 5D"/>
</dbReference>
<evidence type="ECO:0000313" key="1">
    <source>
        <dbReference type="EnsemblPlants" id="AVESA.00010b.r2.5DG0992550.1.CDS"/>
    </source>
</evidence>
<name>A0ACD5YE24_AVESA</name>
<reference evidence="1" key="1">
    <citation type="submission" date="2021-05" db="EMBL/GenBank/DDBJ databases">
        <authorList>
            <person name="Scholz U."/>
            <person name="Mascher M."/>
            <person name="Fiebig A."/>
        </authorList>
    </citation>
    <scope>NUCLEOTIDE SEQUENCE [LARGE SCALE GENOMIC DNA]</scope>
</reference>
<organism evidence="1 2">
    <name type="scientific">Avena sativa</name>
    <name type="common">Oat</name>
    <dbReference type="NCBI Taxonomy" id="4498"/>
    <lineage>
        <taxon>Eukaryota</taxon>
        <taxon>Viridiplantae</taxon>
        <taxon>Streptophyta</taxon>
        <taxon>Embryophyta</taxon>
        <taxon>Tracheophyta</taxon>
        <taxon>Spermatophyta</taxon>
        <taxon>Magnoliopsida</taxon>
        <taxon>Liliopsida</taxon>
        <taxon>Poales</taxon>
        <taxon>Poaceae</taxon>
        <taxon>BOP clade</taxon>
        <taxon>Pooideae</taxon>
        <taxon>Poodae</taxon>
        <taxon>Poeae</taxon>
        <taxon>Poeae Chloroplast Group 1 (Aveneae type)</taxon>
        <taxon>Aveninae</taxon>
        <taxon>Avena</taxon>
    </lineage>
</organism>
<keyword evidence="2" id="KW-1185">Reference proteome</keyword>
<sequence length="492" mass="55097">MDASGRSSKRRKLEASRGEVLPSPVAVEAPDPRSPPSAHNQQSPPVVGADGGGADRISDLPDAILGEIISLLPTKDGARTGILSSKWRHLWRSAPLNLNCRVLHVCGDELAGIISHILSSHRGPGRRFCLEAIYLGPRDQSAAVDAWLQSAAIDNLEELDLWYSHAYWLPPVQLPVSAFRFSPTLRALTVGRCHIADGITQELHLPRLTDLALDQVKISKCSLQGLIAGCPTLEWLLFRHCFGFNSVRINSLTLRGISLSVIYTSIMRKELQSRELIVENAPCLERLLCDNNRLDNQYISVISAPKLETLGWIPGQGHHRLAFGSTVIQGLRVDSFATVVSTVKILAFKMYPLSLDMVIDLMRCFPCLEKMYISVNFQSRSTKGENLLRRQHEDLIRCFDICLKTIVVENYQGTESQVNFATFFVLNAKLLESMTLGVLGRSEEFIAELSRKLQLENRASRGAQFHFRTGRYLNYSWDIKHLRDPADPLRTY</sequence>
<protein>
    <submittedName>
        <fullName evidence="1">Uncharacterized protein</fullName>
    </submittedName>
</protein>
<accession>A0ACD5YE24</accession>